<evidence type="ECO:0000256" key="1">
    <source>
        <dbReference type="SAM" id="MobiDB-lite"/>
    </source>
</evidence>
<comment type="caution">
    <text evidence="2">The sequence shown here is derived from an EMBL/GenBank/DDBJ whole genome shotgun (WGS) entry which is preliminary data.</text>
</comment>
<feature type="compositionally biased region" description="Basic and acidic residues" evidence="1">
    <location>
        <begin position="61"/>
        <end position="71"/>
    </location>
</feature>
<evidence type="ECO:0000313" key="3">
    <source>
        <dbReference type="Proteomes" id="UP000288805"/>
    </source>
</evidence>
<name>A0A438GH37_VITVI</name>
<dbReference type="Proteomes" id="UP000288805">
    <property type="component" value="Unassembled WGS sequence"/>
</dbReference>
<feature type="compositionally biased region" description="Basic and acidic residues" evidence="1">
    <location>
        <begin position="1"/>
        <end position="14"/>
    </location>
</feature>
<dbReference type="AlphaFoldDB" id="A0A438GH37"/>
<sequence length="180" mass="20526">MEKKKVVTCLERKRSSTQARGWRGALSEVAGMARRPKTGKKWRCRAREDCRRARRPRRRRTSLERCRKWPESGHAPSRAGDQPPAFGICGRFPEKRSPENVAGKGKIVYYTYIIFNKLILKAADNAGSLPNSDYCLHVGFSTEELMMIPAGRRRKYHDDVTVIVIMLGNKQWTSTASTSL</sequence>
<evidence type="ECO:0000313" key="2">
    <source>
        <dbReference type="EMBL" id="RVW71517.1"/>
    </source>
</evidence>
<feature type="region of interest" description="Disordered" evidence="1">
    <location>
        <begin position="1"/>
        <end position="22"/>
    </location>
</feature>
<gene>
    <name evidence="2" type="primary">Os04g0403701_1</name>
    <name evidence="2" type="ORF">CK203_047980</name>
</gene>
<organism evidence="2 3">
    <name type="scientific">Vitis vinifera</name>
    <name type="common">Grape</name>
    <dbReference type="NCBI Taxonomy" id="29760"/>
    <lineage>
        <taxon>Eukaryota</taxon>
        <taxon>Viridiplantae</taxon>
        <taxon>Streptophyta</taxon>
        <taxon>Embryophyta</taxon>
        <taxon>Tracheophyta</taxon>
        <taxon>Spermatophyta</taxon>
        <taxon>Magnoliopsida</taxon>
        <taxon>eudicotyledons</taxon>
        <taxon>Gunneridae</taxon>
        <taxon>Pentapetalae</taxon>
        <taxon>rosids</taxon>
        <taxon>Vitales</taxon>
        <taxon>Vitaceae</taxon>
        <taxon>Viteae</taxon>
        <taxon>Vitis</taxon>
    </lineage>
</organism>
<accession>A0A438GH37</accession>
<protein>
    <submittedName>
        <fullName evidence="2">Uncharacterized protein</fullName>
    </submittedName>
</protein>
<dbReference type="EMBL" id="QGNW01000435">
    <property type="protein sequence ID" value="RVW71517.1"/>
    <property type="molecule type" value="Genomic_DNA"/>
</dbReference>
<proteinExistence type="predicted"/>
<feature type="region of interest" description="Disordered" evidence="1">
    <location>
        <begin position="46"/>
        <end position="90"/>
    </location>
</feature>
<reference evidence="2 3" key="1">
    <citation type="journal article" date="2018" name="PLoS Genet.">
        <title>Population sequencing reveals clonal diversity and ancestral inbreeding in the grapevine cultivar Chardonnay.</title>
        <authorList>
            <person name="Roach M.J."/>
            <person name="Johnson D.L."/>
            <person name="Bohlmann J."/>
            <person name="van Vuuren H.J."/>
            <person name="Jones S.J."/>
            <person name="Pretorius I.S."/>
            <person name="Schmidt S.A."/>
            <person name="Borneman A.R."/>
        </authorList>
    </citation>
    <scope>NUCLEOTIDE SEQUENCE [LARGE SCALE GENOMIC DNA]</scope>
    <source>
        <strain evidence="3">cv. Chardonnay</strain>
        <tissue evidence="2">Leaf</tissue>
    </source>
</reference>